<dbReference type="InterPro" id="IPR012373">
    <property type="entry name" value="Ferrdict_sens_TM"/>
</dbReference>
<dbReference type="Pfam" id="PF16344">
    <property type="entry name" value="FecR_C"/>
    <property type="match status" value="1"/>
</dbReference>
<dbReference type="AlphaFoldDB" id="A0A412X6N5"/>
<proteinExistence type="predicted"/>
<keyword evidence="1" id="KW-1133">Transmembrane helix</keyword>
<dbReference type="Gene3D" id="3.55.50.30">
    <property type="match status" value="1"/>
</dbReference>
<dbReference type="Proteomes" id="UP000283589">
    <property type="component" value="Unassembled WGS sequence"/>
</dbReference>
<gene>
    <name evidence="4" type="ORF">DWW18_00085</name>
</gene>
<evidence type="ECO:0000256" key="1">
    <source>
        <dbReference type="SAM" id="Phobius"/>
    </source>
</evidence>
<keyword evidence="1" id="KW-0812">Transmembrane</keyword>
<feature type="transmembrane region" description="Helical" evidence="1">
    <location>
        <begin position="88"/>
        <end position="109"/>
    </location>
</feature>
<organism evidence="4 5">
    <name type="scientific">Butyricimonas virosa</name>
    <dbReference type="NCBI Taxonomy" id="544645"/>
    <lineage>
        <taxon>Bacteria</taxon>
        <taxon>Pseudomonadati</taxon>
        <taxon>Bacteroidota</taxon>
        <taxon>Bacteroidia</taxon>
        <taxon>Bacteroidales</taxon>
        <taxon>Odoribacteraceae</taxon>
        <taxon>Butyricimonas</taxon>
    </lineage>
</organism>
<keyword evidence="1" id="KW-0472">Membrane</keyword>
<feature type="domain" description="Protein FecR C-terminal" evidence="3">
    <location>
        <begin position="321"/>
        <end position="389"/>
    </location>
</feature>
<dbReference type="InterPro" id="IPR006860">
    <property type="entry name" value="FecR"/>
</dbReference>
<sequence>MEKGIERSIEEKIQRIKAYWDGVLSPEEEAEFLRWIDSSPKNKALLDRVQDERVWLEKIHFRERNDLERGWHGIQKKMQKRPMLFVRLMRYAAMLVVVMLTGLIAFSVWDDGKGDDLKLGVQNETLSAKGGYKAYLELTNGKRLELDSLSKLETHVEGAVIKAEDQGTVIVHEQQGDSLVESVEYNRMIIPRGGEYKIVLADGSQVWINSQSVLEFPSRFTGGERRVKLKGEAYFEVSRNESKPFVVEVEDKEVRVLGTQFNTSDYKGSFVTTLVSGKVQVRVGDADYILHPSMQARVESGKVVVEKVDIKEFTAWKDGLFVFKKKRLQDVLDILSRWYDVDVFYQNLDLQDLHFTGTIQRHSNIADVLKFLEKTDMVKFTLKGRTLIVSK</sequence>
<evidence type="ECO:0000313" key="4">
    <source>
        <dbReference type="EMBL" id="RGV36638.1"/>
    </source>
</evidence>
<evidence type="ECO:0000313" key="5">
    <source>
        <dbReference type="Proteomes" id="UP000283589"/>
    </source>
</evidence>
<evidence type="ECO:0000259" key="3">
    <source>
        <dbReference type="Pfam" id="PF16344"/>
    </source>
</evidence>
<comment type="caution">
    <text evidence="4">The sequence shown here is derived from an EMBL/GenBank/DDBJ whole genome shotgun (WGS) entry which is preliminary data.</text>
</comment>
<dbReference type="Pfam" id="PF04773">
    <property type="entry name" value="FecR"/>
    <property type="match status" value="1"/>
</dbReference>
<dbReference type="PANTHER" id="PTHR30273">
    <property type="entry name" value="PERIPLASMIC SIGNAL SENSOR AND SIGMA FACTOR ACTIVATOR FECR-RELATED"/>
    <property type="match status" value="1"/>
</dbReference>
<dbReference type="RefSeq" id="WP_118258252.1">
    <property type="nucleotide sequence ID" value="NZ_CALBWO010000038.1"/>
</dbReference>
<protein>
    <submittedName>
        <fullName evidence="4">DUF4974 domain-containing protein</fullName>
    </submittedName>
</protein>
<dbReference type="PANTHER" id="PTHR30273:SF2">
    <property type="entry name" value="PROTEIN FECR"/>
    <property type="match status" value="1"/>
</dbReference>
<reference evidence="4 5" key="1">
    <citation type="submission" date="2018-08" db="EMBL/GenBank/DDBJ databases">
        <title>A genome reference for cultivated species of the human gut microbiota.</title>
        <authorList>
            <person name="Zou Y."/>
            <person name="Xue W."/>
            <person name="Luo G."/>
        </authorList>
    </citation>
    <scope>NUCLEOTIDE SEQUENCE [LARGE SCALE GENOMIC DNA]</scope>
    <source>
        <strain evidence="4 5">AF14-49</strain>
    </source>
</reference>
<evidence type="ECO:0000259" key="2">
    <source>
        <dbReference type="Pfam" id="PF04773"/>
    </source>
</evidence>
<dbReference type="EMBL" id="QRZA01000001">
    <property type="protein sequence ID" value="RGV36638.1"/>
    <property type="molecule type" value="Genomic_DNA"/>
</dbReference>
<dbReference type="GO" id="GO:0016989">
    <property type="term" value="F:sigma factor antagonist activity"/>
    <property type="evidence" value="ECO:0007669"/>
    <property type="project" value="TreeGrafter"/>
</dbReference>
<dbReference type="InterPro" id="IPR032508">
    <property type="entry name" value="FecR_C"/>
</dbReference>
<name>A0A412X6N5_9BACT</name>
<accession>A0A412X6N5</accession>
<dbReference type="Gene3D" id="2.60.120.1440">
    <property type="match status" value="1"/>
</dbReference>
<feature type="domain" description="FecR protein" evidence="2">
    <location>
        <begin position="192"/>
        <end position="280"/>
    </location>
</feature>